<evidence type="ECO:0000256" key="4">
    <source>
        <dbReference type="ARBA" id="ARBA00022475"/>
    </source>
</evidence>
<evidence type="ECO:0000256" key="6">
    <source>
        <dbReference type="ARBA" id="ARBA00022989"/>
    </source>
</evidence>
<evidence type="ECO:0000259" key="13">
    <source>
        <dbReference type="Pfam" id="PF00884"/>
    </source>
</evidence>
<dbReference type="InterPro" id="IPR000917">
    <property type="entry name" value="Sulfatase_N"/>
</dbReference>
<feature type="transmembrane region" description="Helical" evidence="12">
    <location>
        <begin position="71"/>
        <end position="93"/>
    </location>
</feature>
<dbReference type="CDD" id="cd16015">
    <property type="entry name" value="LTA_synthase"/>
    <property type="match status" value="1"/>
</dbReference>
<keyword evidence="7 8" id="KW-0472">Membrane</keyword>
<comment type="subcellular location">
    <subcellularLocation>
        <location evidence="1">Cell membrane</location>
        <topology evidence="1">Multi-pass membrane protein</topology>
    </subcellularLocation>
</comment>
<evidence type="ECO:0000256" key="1">
    <source>
        <dbReference type="ARBA" id="ARBA00004651"/>
    </source>
</evidence>
<comment type="caution">
    <text evidence="14">The sequence shown here is derived from an EMBL/GenBank/DDBJ whole genome shotgun (WGS) entry which is preliminary data.</text>
</comment>
<keyword evidence="4 8" id="KW-1003">Cell membrane</keyword>
<keyword evidence="6 12" id="KW-1133">Transmembrane helix</keyword>
<reference evidence="14" key="1">
    <citation type="submission" date="2022-12" db="EMBL/GenBank/DDBJ databases">
        <title>Draft genome sequence of the thermophilic strain Brevibacillus thermoruber HT42, isolated from Los Humeros, Puebla, Mexico, with biotechnological potential.</title>
        <authorList>
            <person name="Lara Sanchez J."/>
            <person name="Solis Palacios R."/>
            <person name="Bustos Baena A.S."/>
            <person name="Ruz Baez A.E."/>
            <person name="Espinosa Luna G."/>
            <person name="Oliart Ros R.M."/>
        </authorList>
    </citation>
    <scope>NUCLEOTIDE SEQUENCE</scope>
    <source>
        <strain evidence="14">HT42</strain>
    </source>
</reference>
<keyword evidence="15" id="KW-1185">Reference proteome</keyword>
<protein>
    <submittedName>
        <fullName evidence="14">LTA synthase family protein</fullName>
    </submittedName>
</protein>
<gene>
    <name evidence="14" type="ORF">O3V59_09030</name>
</gene>
<dbReference type="Pfam" id="PF00884">
    <property type="entry name" value="Sulfatase"/>
    <property type="match status" value="1"/>
</dbReference>
<keyword evidence="5 12" id="KW-0812">Transmembrane</keyword>
<keyword evidence="10" id="KW-0464">Manganese</keyword>
<dbReference type="Gene3D" id="3.40.720.10">
    <property type="entry name" value="Alkaline Phosphatase, subunit A"/>
    <property type="match status" value="1"/>
</dbReference>
<feature type="domain" description="Sulfatase N-terminal" evidence="13">
    <location>
        <begin position="255"/>
        <end position="541"/>
    </location>
</feature>
<feature type="binding site" evidence="11">
    <location>
        <position position="263"/>
    </location>
    <ligand>
        <name>Mn(2+)</name>
        <dbReference type="ChEBI" id="CHEBI:29035"/>
    </ligand>
</feature>
<dbReference type="InterPro" id="IPR017850">
    <property type="entry name" value="Alkaline_phosphatase_core_sf"/>
</dbReference>
<dbReference type="AlphaFoldDB" id="A0A9X3TR45"/>
<evidence type="ECO:0000256" key="12">
    <source>
        <dbReference type="SAM" id="Phobius"/>
    </source>
</evidence>
<accession>A0A9X3TR45</accession>
<dbReference type="GO" id="GO:0005886">
    <property type="term" value="C:plasma membrane"/>
    <property type="evidence" value="ECO:0007669"/>
    <property type="project" value="UniProtKB-SubCell"/>
</dbReference>
<dbReference type="EMBL" id="JAPYYP010000008">
    <property type="protein sequence ID" value="MDA5108503.1"/>
    <property type="molecule type" value="Genomic_DNA"/>
</dbReference>
<feature type="active site" evidence="9">
    <location>
        <position position="305"/>
    </location>
</feature>
<evidence type="ECO:0000256" key="5">
    <source>
        <dbReference type="ARBA" id="ARBA00022692"/>
    </source>
</evidence>
<sequence length="644" mass="72918">MKGKQLVRNITFLLQAKIDFILLVAIFAWKVPLFYRIVNMNLDGTVYAISLLVVASLLICRNAFPFAFRFAYVMLVDLVLSTLMFIDSIYHSYFHDVTSISLLRQIGQVNEISGSIWTLADGKYLLYFVDIPLLILLYRFKMKQMLSAHRGPVWKTASRIFAMAIVFLLVFGSTFNIERTLAKVPSLLDSRYSNKAVLQELGIYHYHLFDIYQYVNRALKNRKATPEEINDVKTWFAAENGKWQPGPLFGKAKGQNLIVIQEESLQAFVVNLKVNGQEVTPNLNKLVREGVYYPNYYDQTYHGRTSDGEFTSLVSLYPSSVPGSIYFNFVENEFDSLPKALKREGYTTFSAHAYAGSFWNRAVMHRKLGFEQSMFMESLEDGEKVGWGLSDRDFFKQMNEKLKELPQPFFAFLISLSNHHPFNEVPAAYKTLQLGELEGTMMGDYLHSVHYADQALGEFIESLKKSGLYDSSVLAVYGDHDAGLPDAELARIGIRPQYDKQYDKVPLVIYSSALGKKNGTVDEQVAGHLDLTPSLLYLLGVPQEGHYFMGQRLFDVPSGSNKQVVFRDGSYVTQNRVFLVQNGLWEEGQYLDRTSGKTVDGQGAQEATLAAQNRLRISDLILESNLIPALQNGTAAVTDRNPPQ</sequence>
<dbReference type="PIRSF" id="PIRSF005091">
    <property type="entry name" value="Mmb_sulf_HI1246"/>
    <property type="match status" value="1"/>
</dbReference>
<evidence type="ECO:0000256" key="7">
    <source>
        <dbReference type="ARBA" id="ARBA00023136"/>
    </source>
</evidence>
<feature type="binding site" evidence="11">
    <location>
        <position position="480"/>
    </location>
    <ligand>
        <name>Mn(2+)</name>
        <dbReference type="ChEBI" id="CHEBI:29035"/>
    </ligand>
</feature>
<feature type="transmembrane region" description="Helical" evidence="12">
    <location>
        <begin position="160"/>
        <end position="177"/>
    </location>
</feature>
<dbReference type="PANTHER" id="PTHR47371">
    <property type="entry name" value="LIPOTEICHOIC ACID SYNTHASE"/>
    <property type="match status" value="1"/>
</dbReference>
<evidence type="ECO:0000256" key="3">
    <source>
        <dbReference type="ARBA" id="ARBA00009983"/>
    </source>
</evidence>
<evidence type="ECO:0000313" key="14">
    <source>
        <dbReference type="EMBL" id="MDA5108503.1"/>
    </source>
</evidence>
<evidence type="ECO:0000256" key="10">
    <source>
        <dbReference type="PIRSR" id="PIRSR005091-2"/>
    </source>
</evidence>
<keyword evidence="10" id="KW-0479">Metal-binding</keyword>
<feature type="binding site" evidence="10">
    <location>
        <position position="419"/>
    </location>
    <ligand>
        <name>substrate</name>
    </ligand>
</feature>
<dbReference type="SUPFAM" id="SSF53649">
    <property type="entry name" value="Alkaline phosphatase-like"/>
    <property type="match status" value="1"/>
</dbReference>
<comment type="similarity">
    <text evidence="3 8">Belongs to the LTA synthase family.</text>
</comment>
<dbReference type="Proteomes" id="UP001151071">
    <property type="component" value="Unassembled WGS sequence"/>
</dbReference>
<dbReference type="GO" id="GO:0046872">
    <property type="term" value="F:metal ion binding"/>
    <property type="evidence" value="ECO:0007669"/>
    <property type="project" value="UniProtKB-KW"/>
</dbReference>
<evidence type="ECO:0000256" key="9">
    <source>
        <dbReference type="PIRSR" id="PIRSR005091-1"/>
    </source>
</evidence>
<feature type="binding site" evidence="11">
    <location>
        <position position="305"/>
    </location>
    <ligand>
        <name>Mn(2+)</name>
        <dbReference type="ChEBI" id="CHEBI:29035"/>
    </ligand>
</feature>
<name>A0A9X3TR45_9BACL</name>
<feature type="transmembrane region" description="Helical" evidence="12">
    <location>
        <begin position="44"/>
        <end position="64"/>
    </location>
</feature>
<dbReference type="InterPro" id="IPR050448">
    <property type="entry name" value="OpgB/LTA_synthase_biosynth"/>
</dbReference>
<comment type="pathway">
    <text evidence="2">Cell wall biogenesis; lipoteichoic acid biosynthesis.</text>
</comment>
<feature type="transmembrane region" description="Helical" evidence="12">
    <location>
        <begin position="124"/>
        <end position="140"/>
    </location>
</feature>
<evidence type="ECO:0000256" key="2">
    <source>
        <dbReference type="ARBA" id="ARBA00004936"/>
    </source>
</evidence>
<evidence type="ECO:0000256" key="11">
    <source>
        <dbReference type="PIRSR" id="PIRSR005091-3"/>
    </source>
</evidence>
<dbReference type="RefSeq" id="WP_029099297.1">
    <property type="nucleotide sequence ID" value="NZ_JAPYYP010000008.1"/>
</dbReference>
<feature type="binding site" evidence="11">
    <location>
        <position position="479"/>
    </location>
    <ligand>
        <name>Mn(2+)</name>
        <dbReference type="ChEBI" id="CHEBI:29035"/>
    </ligand>
</feature>
<proteinExistence type="inferred from homology"/>
<dbReference type="InterPro" id="IPR012160">
    <property type="entry name" value="LtaS-like"/>
</dbReference>
<dbReference type="PANTHER" id="PTHR47371:SF3">
    <property type="entry name" value="PHOSPHOGLYCEROL TRANSFERASE I"/>
    <property type="match status" value="1"/>
</dbReference>
<evidence type="ECO:0000313" key="15">
    <source>
        <dbReference type="Proteomes" id="UP001151071"/>
    </source>
</evidence>
<evidence type="ECO:0000256" key="8">
    <source>
        <dbReference type="PIRNR" id="PIRNR005091"/>
    </source>
</evidence>
<dbReference type="Gene3D" id="3.30.1120.170">
    <property type="match status" value="1"/>
</dbReference>
<organism evidence="14 15">
    <name type="scientific">Brevibacillus thermoruber</name>
    <dbReference type="NCBI Taxonomy" id="33942"/>
    <lineage>
        <taxon>Bacteria</taxon>
        <taxon>Bacillati</taxon>
        <taxon>Bacillota</taxon>
        <taxon>Bacilli</taxon>
        <taxon>Bacillales</taxon>
        <taxon>Paenibacillaceae</taxon>
        <taxon>Brevibacillus</taxon>
    </lineage>
</organism>